<comment type="similarity">
    <text evidence="2">Belongs to the DUF177 domain family.</text>
</comment>
<dbReference type="GO" id="GO:0005829">
    <property type="term" value="C:cytosol"/>
    <property type="evidence" value="ECO:0007669"/>
    <property type="project" value="TreeGrafter"/>
</dbReference>
<evidence type="ECO:0000313" key="6">
    <source>
        <dbReference type="EMBL" id="OIQ87551.1"/>
    </source>
</evidence>
<evidence type="ECO:0000256" key="3">
    <source>
        <dbReference type="ARBA" id="ARBA00015716"/>
    </source>
</evidence>
<comment type="function">
    <text evidence="1">Plays a role in synthesis, processing and/or stability of 23S rRNA.</text>
</comment>
<protein>
    <recommendedName>
        <fullName evidence="3">Large ribosomal RNA subunit accumulation protein YceD</fullName>
    </recommendedName>
    <alternativeName>
        <fullName evidence="5">23S rRNA accumulation protein YceD</fullName>
    </alternativeName>
</protein>
<accession>A0A1J5R674</accession>
<name>A0A1J5R674_9ZZZZ</name>
<organism evidence="6">
    <name type="scientific">mine drainage metagenome</name>
    <dbReference type="NCBI Taxonomy" id="410659"/>
    <lineage>
        <taxon>unclassified sequences</taxon>
        <taxon>metagenomes</taxon>
        <taxon>ecological metagenomes</taxon>
    </lineage>
</organism>
<dbReference type="AlphaFoldDB" id="A0A1J5R674"/>
<dbReference type="InterPro" id="IPR039255">
    <property type="entry name" value="YceD_bac"/>
</dbReference>
<keyword evidence="4" id="KW-0690">Ribosome biogenesis</keyword>
<dbReference type="InterPro" id="IPR003772">
    <property type="entry name" value="YceD"/>
</dbReference>
<evidence type="ECO:0000256" key="2">
    <source>
        <dbReference type="ARBA" id="ARBA00010740"/>
    </source>
</evidence>
<evidence type="ECO:0000256" key="4">
    <source>
        <dbReference type="ARBA" id="ARBA00022517"/>
    </source>
</evidence>
<dbReference type="Pfam" id="PF02620">
    <property type="entry name" value="YceD"/>
    <property type="match status" value="1"/>
</dbReference>
<comment type="caution">
    <text evidence="6">The sequence shown here is derived from an EMBL/GenBank/DDBJ whole genome shotgun (WGS) entry which is preliminary data.</text>
</comment>
<sequence>MFLYGFFDREGRNIYHARLMFARPFIDSVDFARNGKEMRGEIAVLALSRLADVLAKSGGLLTYIIRGYREEGRDMLEVSLQGECTLRCQRCLGELDFPVNLISRLWLLPADKLDEAEENDEMDAIEAEPRLDVLALIEEELLLSFPLAPRHQEGECVPATGGLQQKASPFAVLAGLKK</sequence>
<reference evidence="6" key="1">
    <citation type="submission" date="2016-10" db="EMBL/GenBank/DDBJ databases">
        <title>Sequence of Gallionella enrichment culture.</title>
        <authorList>
            <person name="Poehlein A."/>
            <person name="Muehling M."/>
            <person name="Daniel R."/>
        </authorList>
    </citation>
    <scope>NUCLEOTIDE SEQUENCE</scope>
</reference>
<dbReference type="PANTHER" id="PTHR38099:SF1">
    <property type="entry name" value="LARGE RIBOSOMAL RNA SUBUNIT ACCUMULATION PROTEIN YCED"/>
    <property type="match status" value="1"/>
</dbReference>
<dbReference type="GO" id="GO:0042254">
    <property type="term" value="P:ribosome biogenesis"/>
    <property type="evidence" value="ECO:0007669"/>
    <property type="project" value="UniProtKB-KW"/>
</dbReference>
<dbReference type="PANTHER" id="PTHR38099">
    <property type="entry name" value="LARGE RIBOSOMAL RNA SUBUNIT ACCUMULATION PROTEIN YCED"/>
    <property type="match status" value="1"/>
</dbReference>
<evidence type="ECO:0000256" key="1">
    <source>
        <dbReference type="ARBA" id="ARBA00002868"/>
    </source>
</evidence>
<gene>
    <name evidence="6" type="ORF">GALL_306010</name>
</gene>
<dbReference type="EMBL" id="MLJW01000417">
    <property type="protein sequence ID" value="OIQ87551.1"/>
    <property type="molecule type" value="Genomic_DNA"/>
</dbReference>
<evidence type="ECO:0000256" key="5">
    <source>
        <dbReference type="ARBA" id="ARBA00031841"/>
    </source>
</evidence>
<proteinExistence type="inferred from homology"/>